<dbReference type="AlphaFoldDB" id="A0A8J1LA85"/>
<protein>
    <submittedName>
        <fullName evidence="3 4">Uncharacterized protein flt3lg.L</fullName>
    </submittedName>
</protein>
<dbReference type="Pfam" id="PF02947">
    <property type="entry name" value="Flt3_lig"/>
    <property type="match status" value="1"/>
</dbReference>
<dbReference type="RefSeq" id="XP_041425556.1">
    <property type="nucleotide sequence ID" value="XM_041569622.1"/>
</dbReference>
<feature type="transmembrane region" description="Helical" evidence="1">
    <location>
        <begin position="12"/>
        <end position="31"/>
    </location>
</feature>
<dbReference type="GO" id="GO:0005125">
    <property type="term" value="F:cytokine activity"/>
    <property type="evidence" value="ECO:0007669"/>
    <property type="project" value="InterPro"/>
</dbReference>
<gene>
    <name evidence="3 4" type="primary">flt3lg.L</name>
</gene>
<proteinExistence type="predicted"/>
<dbReference type="RefSeq" id="XP_041425555.1">
    <property type="nucleotide sequence ID" value="XM_041569621.1"/>
</dbReference>
<accession>A0A8J1LA85</accession>
<dbReference type="CTD" id="108696754"/>
<reference evidence="3 4" key="1">
    <citation type="submission" date="2025-04" db="UniProtKB">
        <authorList>
            <consortium name="RefSeq"/>
        </authorList>
    </citation>
    <scope>IDENTIFICATION</scope>
    <source>
        <strain evidence="3 4">J_2021</strain>
        <tissue evidence="3 4">Erythrocytes</tissue>
    </source>
</reference>
<dbReference type="GO" id="GO:0016020">
    <property type="term" value="C:membrane"/>
    <property type="evidence" value="ECO:0007669"/>
    <property type="project" value="InterPro"/>
</dbReference>
<dbReference type="Proteomes" id="UP000186698">
    <property type="component" value="Chromosome 7L"/>
</dbReference>
<evidence type="ECO:0000313" key="2">
    <source>
        <dbReference type="Proteomes" id="UP000186698"/>
    </source>
</evidence>
<dbReference type="OrthoDB" id="9944810at2759"/>
<evidence type="ECO:0000256" key="1">
    <source>
        <dbReference type="SAM" id="Phobius"/>
    </source>
</evidence>
<dbReference type="PANTHER" id="PTHR11032:SF1">
    <property type="entry name" value="FMS-RELATED TYROSINE KINASE 3 LIGAND"/>
    <property type="match status" value="1"/>
</dbReference>
<dbReference type="PANTHER" id="PTHR11032">
    <property type="entry name" value="SL CYTOKINE"/>
    <property type="match status" value="1"/>
</dbReference>
<dbReference type="GeneID" id="108696754"/>
<feature type="transmembrane region" description="Helical" evidence="1">
    <location>
        <begin position="247"/>
        <end position="266"/>
    </location>
</feature>
<evidence type="ECO:0000313" key="3">
    <source>
        <dbReference type="RefSeq" id="XP_041425555.1"/>
    </source>
</evidence>
<keyword evidence="2" id="KW-1185">Reference proteome</keyword>
<sequence length="283" mass="32256">MNFCHGAHCTIWGLCYMTLRPALVLLFLLFLNKPCLGCNFKQVNSNPITSMFDDNIENLVKYLPRDYNVSVISNLKPGNCCITVSRKRGTERLYTRAEAGIQFCAFIESVLHPHCSDLWMIYFISKELVRIEGLSGETLKAQVAVVLKEVEFIYIDCHFNVSEDCRMEKKNVIDFLNIMSSTLTSMKTDNKIIDDFSNCTVIFCDKADASVNYTTETQNTTLIQPNCVKDNKQIGEEQHSRKHISTIFILSIVPAIPFALLLFLLCQTCCKKNTEQRRTEESA</sequence>
<evidence type="ECO:0000313" key="4">
    <source>
        <dbReference type="RefSeq" id="XP_041425556.1"/>
    </source>
</evidence>
<keyword evidence="1" id="KW-1133">Transmembrane helix</keyword>
<keyword evidence="1" id="KW-0812">Transmembrane</keyword>
<dbReference type="InterPro" id="IPR009079">
    <property type="entry name" value="4_helix_cytokine-like_core"/>
</dbReference>
<organism evidence="2 3">
    <name type="scientific">Xenopus laevis</name>
    <name type="common">African clawed frog</name>
    <dbReference type="NCBI Taxonomy" id="8355"/>
    <lineage>
        <taxon>Eukaryota</taxon>
        <taxon>Metazoa</taxon>
        <taxon>Chordata</taxon>
        <taxon>Craniata</taxon>
        <taxon>Vertebrata</taxon>
        <taxon>Euteleostomi</taxon>
        <taxon>Amphibia</taxon>
        <taxon>Batrachia</taxon>
        <taxon>Anura</taxon>
        <taxon>Pipoidea</taxon>
        <taxon>Pipidae</taxon>
        <taxon>Xenopodinae</taxon>
        <taxon>Xenopus</taxon>
        <taxon>Xenopus</taxon>
    </lineage>
</organism>
<dbReference type="KEGG" id="xla:108696754"/>
<dbReference type="Gene3D" id="1.20.1250.10">
    <property type="match status" value="2"/>
</dbReference>
<keyword evidence="1" id="KW-0472">Membrane</keyword>
<name>A0A8J1LA85_XENLA</name>
<dbReference type="InterPro" id="IPR004213">
    <property type="entry name" value="Flt3_lig"/>
</dbReference>